<evidence type="ECO:0000256" key="1">
    <source>
        <dbReference type="ARBA" id="ARBA00004651"/>
    </source>
</evidence>
<dbReference type="InterPro" id="IPR025857">
    <property type="entry name" value="MacB_PCD"/>
</dbReference>
<keyword evidence="2" id="KW-1003">Cell membrane</keyword>
<dbReference type="GO" id="GO:0005886">
    <property type="term" value="C:plasma membrane"/>
    <property type="evidence" value="ECO:0007669"/>
    <property type="project" value="UniProtKB-SubCell"/>
</dbReference>
<gene>
    <name evidence="9" type="ORF">GMA92_02290</name>
</gene>
<proteinExistence type="inferred from homology"/>
<dbReference type="PANTHER" id="PTHR30572">
    <property type="entry name" value="MEMBRANE COMPONENT OF TRANSPORTER-RELATED"/>
    <property type="match status" value="1"/>
</dbReference>
<dbReference type="PANTHER" id="PTHR30572:SF4">
    <property type="entry name" value="ABC TRANSPORTER PERMEASE YTRF"/>
    <property type="match status" value="1"/>
</dbReference>
<comment type="similarity">
    <text evidence="6">Belongs to the ABC-4 integral membrane protein family.</text>
</comment>
<reference evidence="9 10" key="1">
    <citation type="journal article" date="2019" name="Nat. Med.">
        <title>A library of human gut bacterial isolates paired with longitudinal multiomics data enables mechanistic microbiome research.</title>
        <authorList>
            <person name="Poyet M."/>
            <person name="Groussin M."/>
            <person name="Gibbons S.M."/>
            <person name="Avila-Pacheco J."/>
            <person name="Jiang X."/>
            <person name="Kearney S.M."/>
            <person name="Perrotta A.R."/>
            <person name="Berdy B."/>
            <person name="Zhao S."/>
            <person name="Lieberman T.D."/>
            <person name="Swanson P.K."/>
            <person name="Smith M."/>
            <person name="Roesemann S."/>
            <person name="Alexander J.E."/>
            <person name="Rich S.A."/>
            <person name="Livny J."/>
            <person name="Vlamakis H."/>
            <person name="Clish C."/>
            <person name="Bullock K."/>
            <person name="Deik A."/>
            <person name="Scott J."/>
            <person name="Pierce K.A."/>
            <person name="Xavier R.J."/>
            <person name="Alm E.J."/>
        </authorList>
    </citation>
    <scope>NUCLEOTIDE SEQUENCE [LARGE SCALE GENOMIC DNA]</scope>
    <source>
        <strain evidence="9 10">BIOML-A198</strain>
    </source>
</reference>
<dbReference type="GO" id="GO:0022857">
    <property type="term" value="F:transmembrane transporter activity"/>
    <property type="evidence" value="ECO:0007669"/>
    <property type="project" value="TreeGrafter"/>
</dbReference>
<dbReference type="EMBL" id="WMQE01000003">
    <property type="protein sequence ID" value="MTK20268.1"/>
    <property type="molecule type" value="Genomic_DNA"/>
</dbReference>
<keyword evidence="5" id="KW-0472">Membrane</keyword>
<evidence type="ECO:0000259" key="7">
    <source>
        <dbReference type="Pfam" id="PF02687"/>
    </source>
</evidence>
<dbReference type="InterPro" id="IPR003838">
    <property type="entry name" value="ABC3_permease_C"/>
</dbReference>
<organism evidence="9 10">
    <name type="scientific">Turicibacter sanguinis</name>
    <dbReference type="NCBI Taxonomy" id="154288"/>
    <lineage>
        <taxon>Bacteria</taxon>
        <taxon>Bacillati</taxon>
        <taxon>Bacillota</taxon>
        <taxon>Erysipelotrichia</taxon>
        <taxon>Erysipelotrichales</taxon>
        <taxon>Turicibacteraceae</taxon>
        <taxon>Turicibacter</taxon>
    </lineage>
</organism>
<dbReference type="GeneID" id="60058446"/>
<dbReference type="RefSeq" id="WP_006785026.1">
    <property type="nucleotide sequence ID" value="NZ_CABJBH010000002.1"/>
</dbReference>
<protein>
    <submittedName>
        <fullName evidence="9">FtsX-like permease family protein</fullName>
    </submittedName>
</protein>
<comment type="subcellular location">
    <subcellularLocation>
        <location evidence="1">Cell membrane</location>
        <topology evidence="1">Multi-pass membrane protein</topology>
    </subcellularLocation>
</comment>
<evidence type="ECO:0000256" key="4">
    <source>
        <dbReference type="ARBA" id="ARBA00022989"/>
    </source>
</evidence>
<evidence type="ECO:0000256" key="6">
    <source>
        <dbReference type="ARBA" id="ARBA00038076"/>
    </source>
</evidence>
<dbReference type="Proteomes" id="UP000487649">
    <property type="component" value="Unassembled WGS sequence"/>
</dbReference>
<evidence type="ECO:0000256" key="3">
    <source>
        <dbReference type="ARBA" id="ARBA00022692"/>
    </source>
</evidence>
<keyword evidence="3" id="KW-0812">Transmembrane</keyword>
<comment type="caution">
    <text evidence="9">The sequence shown here is derived from an EMBL/GenBank/DDBJ whole genome shotgun (WGS) entry which is preliminary data.</text>
</comment>
<accession>A0A173TBG7</accession>
<evidence type="ECO:0000313" key="9">
    <source>
        <dbReference type="EMBL" id="MTK20268.1"/>
    </source>
</evidence>
<evidence type="ECO:0000256" key="5">
    <source>
        <dbReference type="ARBA" id="ARBA00023136"/>
    </source>
</evidence>
<dbReference type="Pfam" id="PF12704">
    <property type="entry name" value="MacB_PCD"/>
    <property type="match status" value="1"/>
</dbReference>
<dbReference type="OrthoDB" id="9770036at2"/>
<dbReference type="Pfam" id="PF02687">
    <property type="entry name" value="FtsX"/>
    <property type="match status" value="1"/>
</dbReference>
<dbReference type="AlphaFoldDB" id="A0A173TBG7"/>
<feature type="domain" description="ABC3 transporter permease C-terminal" evidence="7">
    <location>
        <begin position="280"/>
        <end position="392"/>
    </location>
</feature>
<sequence length="399" mass="43015">MRFFEMIRLVLKNLLENKSKVILTSLGIIAGTATIVAVIAIGKGGEEAVKDQFSGLSAETIYVNVDYSKGNKVFEGSYPHLTTEQMEFIMNESTTLSGIYLRGGAYKQAVLNGIKGNVSITGVTEEYSTVSKLNIIQGYNIDRIDIEEGNHVVVIGDGIATKYFSQAEEAVGKTITIEGKNYKIIGVLERSADGMQGLSPDDTIFMPYSIAQENIFDKSTTPQIVALANNIKSVKKAMAEIEDSLNYLLEDDNVYKAEDAGSRIEAASESARTMNVLLISVASIVFVVGGIGIMNVLSLTVKERTKEIGILKALGAQERTIMSLFLFEAIIISSFGGITGILVSYCVIPLVRQVGVAVSPSVEGQIMALGFAIFTGTIFGFSPAYKASQLKPVEALSYE</sequence>
<keyword evidence="4" id="KW-1133">Transmembrane helix</keyword>
<evidence type="ECO:0000256" key="2">
    <source>
        <dbReference type="ARBA" id="ARBA00022475"/>
    </source>
</evidence>
<dbReference type="InterPro" id="IPR050250">
    <property type="entry name" value="Macrolide_Exporter_MacB"/>
</dbReference>
<name>A0A173TBG7_9FIRM</name>
<feature type="domain" description="MacB-like periplasmic core" evidence="8">
    <location>
        <begin position="22"/>
        <end position="243"/>
    </location>
</feature>
<evidence type="ECO:0000313" key="10">
    <source>
        <dbReference type="Proteomes" id="UP000487649"/>
    </source>
</evidence>
<evidence type="ECO:0000259" key="8">
    <source>
        <dbReference type="Pfam" id="PF12704"/>
    </source>
</evidence>